<comment type="caution">
    <text evidence="1">The sequence shown here is derived from an EMBL/GenBank/DDBJ whole genome shotgun (WGS) entry which is preliminary data.</text>
</comment>
<evidence type="ECO:0000313" key="1">
    <source>
        <dbReference type="EMBL" id="MBB5084080.1"/>
    </source>
</evidence>
<organism evidence="1 2">
    <name type="scientific">Nonomuraea endophytica</name>
    <dbReference type="NCBI Taxonomy" id="714136"/>
    <lineage>
        <taxon>Bacteria</taxon>
        <taxon>Bacillati</taxon>
        <taxon>Actinomycetota</taxon>
        <taxon>Actinomycetes</taxon>
        <taxon>Streptosporangiales</taxon>
        <taxon>Streptosporangiaceae</taxon>
        <taxon>Nonomuraea</taxon>
    </lineage>
</organism>
<proteinExistence type="predicted"/>
<sequence length="111" mass="12446">MPIESFARRVEELTQDNRNAVGARPALRLAQNSGDASPWLREFAAMNPNAVAWLLVRISKLDFAPEQHRVQRAKISMFSVVVAYGREGGRHREVGRRRVTPVFATCGRSAD</sequence>
<dbReference type="Proteomes" id="UP000568380">
    <property type="component" value="Unassembled WGS sequence"/>
</dbReference>
<dbReference type="AlphaFoldDB" id="A0A7W8AFB1"/>
<reference evidence="1 2" key="1">
    <citation type="submission" date="2020-08" db="EMBL/GenBank/DDBJ databases">
        <title>Genomic Encyclopedia of Type Strains, Phase IV (KMG-IV): sequencing the most valuable type-strain genomes for metagenomic binning, comparative biology and taxonomic classification.</title>
        <authorList>
            <person name="Goeker M."/>
        </authorList>
    </citation>
    <scope>NUCLEOTIDE SEQUENCE [LARGE SCALE GENOMIC DNA]</scope>
    <source>
        <strain evidence="1 2">DSM 45385</strain>
    </source>
</reference>
<keyword evidence="2" id="KW-1185">Reference proteome</keyword>
<accession>A0A7W8AFB1</accession>
<evidence type="ECO:0000313" key="2">
    <source>
        <dbReference type="Proteomes" id="UP000568380"/>
    </source>
</evidence>
<gene>
    <name evidence="1" type="ORF">HNR40_009588</name>
</gene>
<name>A0A7W8AFB1_9ACTN</name>
<dbReference type="EMBL" id="JACHIN010000020">
    <property type="protein sequence ID" value="MBB5084080.1"/>
    <property type="molecule type" value="Genomic_DNA"/>
</dbReference>
<protein>
    <submittedName>
        <fullName evidence="1">Uncharacterized protein</fullName>
    </submittedName>
</protein>